<dbReference type="EMBL" id="GGEC01075213">
    <property type="protein sequence ID" value="MBX55697.1"/>
    <property type="molecule type" value="Transcribed_RNA"/>
</dbReference>
<proteinExistence type="predicted"/>
<sequence>MRINKHNPQNSFTTKLEDRKQNKQTRSPKISSIAGESQQWHHYKKTIKFTTFSSKTFRKT</sequence>
<feature type="compositionally biased region" description="Polar residues" evidence="1">
    <location>
        <begin position="1"/>
        <end position="14"/>
    </location>
</feature>
<evidence type="ECO:0000256" key="1">
    <source>
        <dbReference type="SAM" id="MobiDB-lite"/>
    </source>
</evidence>
<evidence type="ECO:0000313" key="2">
    <source>
        <dbReference type="EMBL" id="MBX55697.1"/>
    </source>
</evidence>
<feature type="compositionally biased region" description="Polar residues" evidence="1">
    <location>
        <begin position="24"/>
        <end position="38"/>
    </location>
</feature>
<reference evidence="2" key="1">
    <citation type="submission" date="2018-02" db="EMBL/GenBank/DDBJ databases">
        <title>Rhizophora mucronata_Transcriptome.</title>
        <authorList>
            <person name="Meera S.P."/>
            <person name="Sreeshan A."/>
            <person name="Augustine A."/>
        </authorList>
    </citation>
    <scope>NUCLEOTIDE SEQUENCE</scope>
    <source>
        <tissue evidence="2">Leaf</tissue>
    </source>
</reference>
<feature type="region of interest" description="Disordered" evidence="1">
    <location>
        <begin position="1"/>
        <end position="38"/>
    </location>
</feature>
<dbReference type="AlphaFoldDB" id="A0A2P2PLQ9"/>
<organism evidence="2">
    <name type="scientific">Rhizophora mucronata</name>
    <name type="common">Asiatic mangrove</name>
    <dbReference type="NCBI Taxonomy" id="61149"/>
    <lineage>
        <taxon>Eukaryota</taxon>
        <taxon>Viridiplantae</taxon>
        <taxon>Streptophyta</taxon>
        <taxon>Embryophyta</taxon>
        <taxon>Tracheophyta</taxon>
        <taxon>Spermatophyta</taxon>
        <taxon>Magnoliopsida</taxon>
        <taxon>eudicotyledons</taxon>
        <taxon>Gunneridae</taxon>
        <taxon>Pentapetalae</taxon>
        <taxon>rosids</taxon>
        <taxon>fabids</taxon>
        <taxon>Malpighiales</taxon>
        <taxon>Rhizophoraceae</taxon>
        <taxon>Rhizophora</taxon>
    </lineage>
</organism>
<name>A0A2P2PLQ9_RHIMU</name>
<accession>A0A2P2PLQ9</accession>
<protein>
    <submittedName>
        <fullName evidence="2">Uncharacterized protein</fullName>
    </submittedName>
</protein>